<proteinExistence type="predicted"/>
<protein>
    <submittedName>
        <fullName evidence="2">Uncharacterized protein</fullName>
    </submittedName>
</protein>
<dbReference type="AlphaFoldDB" id="A0A927EX25"/>
<feature type="region of interest" description="Disordered" evidence="1">
    <location>
        <begin position="83"/>
        <end position="113"/>
    </location>
</feature>
<accession>A0A927EX25</accession>
<evidence type="ECO:0000313" key="2">
    <source>
        <dbReference type="EMBL" id="MBD3930983.1"/>
    </source>
</evidence>
<dbReference type="EMBL" id="JACXYU010000002">
    <property type="protein sequence ID" value="MBD3930983.1"/>
    <property type="molecule type" value="Genomic_DNA"/>
</dbReference>
<dbReference type="RefSeq" id="WP_191208305.1">
    <property type="nucleotide sequence ID" value="NZ_BAABKL010000023.1"/>
</dbReference>
<evidence type="ECO:0000313" key="3">
    <source>
        <dbReference type="Proteomes" id="UP000632289"/>
    </source>
</evidence>
<reference evidence="2" key="1">
    <citation type="submission" date="2020-09" db="EMBL/GenBank/DDBJ databases">
        <title>Secondary metabolite and genome analysis of marine Streptomyces chumphonensis KK1-2T.</title>
        <authorList>
            <person name="Phongsopitanun W."/>
            <person name="Kanchanasin P."/>
            <person name="Pittayakhajonwut P."/>
            <person name="Suwanborirux K."/>
            <person name="Tanasupawat S."/>
        </authorList>
    </citation>
    <scope>NUCLEOTIDE SEQUENCE</scope>
    <source>
        <strain evidence="2">KK1-2</strain>
    </source>
</reference>
<dbReference type="Proteomes" id="UP000632289">
    <property type="component" value="Unassembled WGS sequence"/>
</dbReference>
<comment type="caution">
    <text evidence="2">The sequence shown here is derived from an EMBL/GenBank/DDBJ whole genome shotgun (WGS) entry which is preliminary data.</text>
</comment>
<keyword evidence="3" id="KW-1185">Reference proteome</keyword>
<organism evidence="2 3">
    <name type="scientific">Streptomyces chumphonensis</name>
    <dbReference type="NCBI Taxonomy" id="1214925"/>
    <lineage>
        <taxon>Bacteria</taxon>
        <taxon>Bacillati</taxon>
        <taxon>Actinomycetota</taxon>
        <taxon>Actinomycetes</taxon>
        <taxon>Kitasatosporales</taxon>
        <taxon>Streptomycetaceae</taxon>
        <taxon>Streptomyces</taxon>
    </lineage>
</organism>
<name>A0A927EX25_9ACTN</name>
<evidence type="ECO:0000256" key="1">
    <source>
        <dbReference type="SAM" id="MobiDB-lite"/>
    </source>
</evidence>
<gene>
    <name evidence="2" type="ORF">IF129_05325</name>
</gene>
<sequence>MDAGGLGWSAGRVGAGRAVVAWWRTRRAALATARAPGPTLRVRAPGAVLTAEPGPGGGLVHCERSVLRVVVAQGGAVFVGWDAAGPDQPEPRDGAGAGGGACPPPDTRATLEPDTAGGWRVVSQRVLVTVGREGSVRLRTPGGVLLRHDTPPRWWEPEPGAGGPWRQRSRVRADARFLDPGGSPLGTEGRRVPAQLVVSGAGTHLVVHSSGAEGGLRFREGVPGDGSAHDRPGRCDVRMSAGPVAYWVLMGPVERAVREWVGLTGGEADGR</sequence>